<dbReference type="EMBL" id="CALLCH030000016">
    <property type="protein sequence ID" value="CAI4217144.1"/>
    <property type="molecule type" value="Genomic_DNA"/>
</dbReference>
<organism evidence="2 3">
    <name type="scientific">Parascedosporium putredinis</name>
    <dbReference type="NCBI Taxonomy" id="1442378"/>
    <lineage>
        <taxon>Eukaryota</taxon>
        <taxon>Fungi</taxon>
        <taxon>Dikarya</taxon>
        <taxon>Ascomycota</taxon>
        <taxon>Pezizomycotina</taxon>
        <taxon>Sordariomycetes</taxon>
        <taxon>Hypocreomycetidae</taxon>
        <taxon>Microascales</taxon>
        <taxon>Microascaceae</taxon>
        <taxon>Parascedosporium</taxon>
    </lineage>
</organism>
<dbReference type="AlphaFoldDB" id="A0A9P1H5H7"/>
<feature type="compositionally biased region" description="Polar residues" evidence="1">
    <location>
        <begin position="77"/>
        <end position="86"/>
    </location>
</feature>
<protein>
    <submittedName>
        <fullName evidence="2">Uncharacterized protein</fullName>
    </submittedName>
</protein>
<keyword evidence="3" id="KW-1185">Reference proteome</keyword>
<feature type="compositionally biased region" description="Basic and acidic residues" evidence="1">
    <location>
        <begin position="94"/>
        <end position="106"/>
    </location>
</feature>
<sequence>MSLAEPQRASTLPAPRPVRPKFNSMLTSDRLREGSLIRTQSFMTTGKVKKNRKSVFRELGLDDDLSDASSFSHDMSESPSKMSPPQWTALGLGEGKKLDDDKLISI</sequence>
<feature type="region of interest" description="Disordered" evidence="1">
    <location>
        <begin position="1"/>
        <end position="22"/>
    </location>
</feature>
<comment type="caution">
    <text evidence="2">The sequence shown here is derived from an EMBL/GenBank/DDBJ whole genome shotgun (WGS) entry which is preliminary data.</text>
</comment>
<accession>A0A9P1H5H7</accession>
<dbReference type="Proteomes" id="UP000838763">
    <property type="component" value="Unassembled WGS sequence"/>
</dbReference>
<dbReference type="OrthoDB" id="10251809at2759"/>
<feature type="region of interest" description="Disordered" evidence="1">
    <location>
        <begin position="66"/>
        <end position="106"/>
    </location>
</feature>
<evidence type="ECO:0000313" key="2">
    <source>
        <dbReference type="EMBL" id="CAI4217144.1"/>
    </source>
</evidence>
<evidence type="ECO:0000256" key="1">
    <source>
        <dbReference type="SAM" id="MobiDB-lite"/>
    </source>
</evidence>
<reference evidence="2" key="1">
    <citation type="submission" date="2022-11" db="EMBL/GenBank/DDBJ databases">
        <authorList>
            <person name="Scott C."/>
            <person name="Bruce N."/>
        </authorList>
    </citation>
    <scope>NUCLEOTIDE SEQUENCE</scope>
</reference>
<evidence type="ECO:0000313" key="3">
    <source>
        <dbReference type="Proteomes" id="UP000838763"/>
    </source>
</evidence>
<name>A0A9P1H5H7_9PEZI</name>
<gene>
    <name evidence="2" type="ORF">PPNO1_LOCUS6762</name>
</gene>
<proteinExistence type="predicted"/>